<dbReference type="AlphaFoldDB" id="M1PBH3"/>
<evidence type="ECO:0000256" key="1">
    <source>
        <dbReference type="SAM" id="Phobius"/>
    </source>
</evidence>
<dbReference type="KEGG" id="dsf:UWK_02433"/>
<dbReference type="HOGENOM" id="CLU_798597_0_0_7"/>
<dbReference type="OrthoDB" id="5518354at2"/>
<proteinExistence type="predicted"/>
<name>M1PBH3_DESSD</name>
<protein>
    <submittedName>
        <fullName evidence="2">Uncharacterized protein</fullName>
    </submittedName>
</protein>
<reference evidence="3" key="1">
    <citation type="journal article" date="2013" name="Stand. Genomic Sci.">
        <title>Complete genome sequence of Desulfocapsa sulfexigens, a marine deltaproteobacterium specialized in disproportionating inorganic sulfur compounds.</title>
        <authorList>
            <person name="Finster K.W."/>
            <person name="Kjeldsen K.U."/>
            <person name="Kube M."/>
            <person name="Reinhardt R."/>
            <person name="Mussmann M."/>
            <person name="Amann R."/>
            <person name="Schreiber L."/>
        </authorList>
    </citation>
    <scope>NUCLEOTIDE SEQUENCE [LARGE SCALE GENOMIC DNA]</scope>
    <source>
        <strain evidence="3">DSM 10523 / SB164P1</strain>
    </source>
</reference>
<feature type="transmembrane region" description="Helical" evidence="1">
    <location>
        <begin position="33"/>
        <end position="54"/>
    </location>
</feature>
<keyword evidence="1" id="KW-0812">Transmembrane</keyword>
<dbReference type="Proteomes" id="UP000011721">
    <property type="component" value="Chromosome"/>
</dbReference>
<gene>
    <name evidence="2" type="ordered locus">UWK_02433</name>
</gene>
<keyword evidence="1" id="KW-0472">Membrane</keyword>
<dbReference type="SUPFAM" id="SSF52266">
    <property type="entry name" value="SGNH hydrolase"/>
    <property type="match status" value="1"/>
</dbReference>
<dbReference type="EMBL" id="CP003985">
    <property type="protein sequence ID" value="AGF78972.1"/>
    <property type="molecule type" value="Genomic_DNA"/>
</dbReference>
<keyword evidence="3" id="KW-1185">Reference proteome</keyword>
<dbReference type="RefSeq" id="WP_015404658.1">
    <property type="nucleotide sequence ID" value="NC_020304.1"/>
</dbReference>
<sequence>MSKNKIIQEITSHPAQLPAAGTGLIGILSSFNFVHLILSFVVSVLFIWCVGYFFCDSLRPFQYDSSLKKYIHTPHIFYKQRSEGFAQTHKGLFGINAIPDITKVRGNKIVVWGDSYVEAHQVNDSEKIPQVITRKLNERGLGQQLMSFGIGMSGDSVADYFFEIPRYEHLVKDIAAHYIVITNSKDILPDQPTDNKKGLFKSNPFGLYEDNWSPKYQNIKNVFSHLNLSFVWQPALSALSAPERLHFLPNIQKTEDAAAPFNKDVPSNKFLIDSWSFLLKNLRNQTKVPIIFVYAPGVPKIIKGEISDYDENAIQIALFADIAKGYGIELVDTTYKFVKFNRDTGLFPRGFSNSKPSEGHFNRDGNDIVATMIMDHFLKEEM</sequence>
<keyword evidence="1" id="KW-1133">Transmembrane helix</keyword>
<accession>M1PBH3</accession>
<dbReference type="STRING" id="1167006.UWK_02433"/>
<evidence type="ECO:0000313" key="2">
    <source>
        <dbReference type="EMBL" id="AGF78972.1"/>
    </source>
</evidence>
<evidence type="ECO:0000313" key="3">
    <source>
        <dbReference type="Proteomes" id="UP000011721"/>
    </source>
</evidence>
<organism evidence="2 3">
    <name type="scientific">Desulfocapsa sulfexigens (strain DSM 10523 / SB164P1)</name>
    <dbReference type="NCBI Taxonomy" id="1167006"/>
    <lineage>
        <taxon>Bacteria</taxon>
        <taxon>Pseudomonadati</taxon>
        <taxon>Thermodesulfobacteriota</taxon>
        <taxon>Desulfobulbia</taxon>
        <taxon>Desulfobulbales</taxon>
        <taxon>Desulfocapsaceae</taxon>
        <taxon>Desulfocapsa</taxon>
    </lineage>
</organism>